<evidence type="ECO:0000256" key="2">
    <source>
        <dbReference type="HAMAP-Rule" id="MF_00994"/>
    </source>
</evidence>
<evidence type="ECO:0000313" key="5">
    <source>
        <dbReference type="EMBL" id="RVT53950.1"/>
    </source>
</evidence>
<keyword evidence="2" id="KW-0997">Cell inner membrane</keyword>
<organism evidence="5 6">
    <name type="scientific">Rubrivivax albus</name>
    <dbReference type="NCBI Taxonomy" id="2499835"/>
    <lineage>
        <taxon>Bacteria</taxon>
        <taxon>Pseudomonadati</taxon>
        <taxon>Pseudomonadota</taxon>
        <taxon>Betaproteobacteria</taxon>
        <taxon>Burkholderiales</taxon>
        <taxon>Sphaerotilaceae</taxon>
        <taxon>Rubrivivax</taxon>
    </lineage>
</organism>
<dbReference type="AlphaFoldDB" id="A0A437K0Z0"/>
<feature type="binding site" evidence="2">
    <location>
        <position position="380"/>
    </location>
    <ligand>
        <name>Fe cation</name>
        <dbReference type="ChEBI" id="CHEBI:24875"/>
    </ligand>
</feature>
<dbReference type="GO" id="GO:0008653">
    <property type="term" value="P:lipopolysaccharide metabolic process"/>
    <property type="evidence" value="ECO:0007669"/>
    <property type="project" value="InterPro"/>
</dbReference>
<dbReference type="EMBL" id="SACT01000001">
    <property type="protein sequence ID" value="RVT53950.1"/>
    <property type="molecule type" value="Genomic_DNA"/>
</dbReference>
<comment type="caution">
    <text evidence="5">The sequence shown here is derived from an EMBL/GenBank/DDBJ whole genome shotgun (WGS) entry which is preliminary data.</text>
</comment>
<dbReference type="InterPro" id="IPR011990">
    <property type="entry name" value="TPR-like_helical_dom_sf"/>
</dbReference>
<feature type="topological domain" description="Cytoplasmic" evidence="2">
    <location>
        <begin position="24"/>
        <end position="394"/>
    </location>
</feature>
<comment type="subcellular location">
    <subcellularLocation>
        <location evidence="2">Cell inner membrane</location>
        <topology evidence="2">Single-pass membrane protein</topology>
        <orientation evidence="2">Cytoplasmic side</orientation>
    </subcellularLocation>
</comment>
<dbReference type="GO" id="GO:0005506">
    <property type="term" value="F:iron ion binding"/>
    <property type="evidence" value="ECO:0007669"/>
    <property type="project" value="UniProtKB-UniRule"/>
</dbReference>
<feature type="transmembrane region" description="Helical" evidence="3">
    <location>
        <begin position="6"/>
        <end position="25"/>
    </location>
</feature>
<feature type="binding site" evidence="2">
    <location>
        <position position="363"/>
    </location>
    <ligand>
        <name>Fe cation</name>
        <dbReference type="ChEBI" id="CHEBI:24875"/>
    </ligand>
</feature>
<dbReference type="RefSeq" id="WP_128195636.1">
    <property type="nucleotide sequence ID" value="NZ_SACT01000001.1"/>
</dbReference>
<keyword evidence="2 3" id="KW-0812">Transmembrane</keyword>
<feature type="binding site" evidence="2">
    <location>
        <position position="377"/>
    </location>
    <ligand>
        <name>Fe cation</name>
        <dbReference type="ChEBI" id="CHEBI:24875"/>
    </ligand>
</feature>
<keyword evidence="2" id="KW-0802">TPR repeat</keyword>
<accession>A0A437K0Z0</accession>
<dbReference type="SUPFAM" id="SSF48452">
    <property type="entry name" value="TPR-like"/>
    <property type="match status" value="2"/>
</dbReference>
<dbReference type="Proteomes" id="UP000288178">
    <property type="component" value="Unassembled WGS sequence"/>
</dbReference>
<keyword evidence="6" id="KW-1185">Reference proteome</keyword>
<sequence length="394" mass="43894">MDFELQWLLIGLPVAFVLGWVASRLDQRQWRRDRRDAPRAYFEGLNLLLNEQQDKAIDAFIEAVQHDPDTTELHFALGNLFRRRGEFERSVRVHQHLLSRADLRPADHDRAQHALAQDFAKAGLFDRAEGAWRALLGSAYDSEARLALLSLFERSRDWAQAITTATELEQRDGSSFATRIAHYHCEQALDALAAGDPVLARRCIDEAIRTAPEAPRPPLLAGQFARDTGDDNAALAHWETLAANDPARFALVGADYADVARRLGRGDTARDVLDRAYAQAPLLDTLRARDRLDASPGTAEAPDAATPTEEGVGRRLRHLAAQPSLGAAAEVLAIDTARWHADTRPQLHAAVQRAAAPLQRYRCAACGFMAHHYFWQCPGCQGWDTFPPRPLEQQ</sequence>
<evidence type="ECO:0000256" key="3">
    <source>
        <dbReference type="SAM" id="Phobius"/>
    </source>
</evidence>
<comment type="function">
    <text evidence="2">Modulates cellular lipopolysaccharide (LPS) levels by regulating LpxC, which is involved in lipid A biosynthesis. May act by modulating the proteolytic activity of FtsH towards LpxC. May also coordinate assembly of proteins involved in LPS synthesis at the plasma membrane.</text>
</comment>
<keyword evidence="2" id="KW-0408">Iron</keyword>
<name>A0A437K0Z0_9BURK</name>
<dbReference type="OrthoDB" id="507476at2"/>
<dbReference type="NCBIfam" id="NF008755">
    <property type="entry name" value="PRK11788.1-3"/>
    <property type="match status" value="1"/>
</dbReference>
<evidence type="ECO:0000259" key="4">
    <source>
        <dbReference type="Pfam" id="PF18073"/>
    </source>
</evidence>
<reference evidence="5 6" key="1">
    <citation type="submission" date="2019-01" db="EMBL/GenBank/DDBJ databases">
        <authorList>
            <person name="Chen W.-M."/>
        </authorList>
    </citation>
    <scope>NUCLEOTIDE SEQUENCE [LARGE SCALE GENOMIC DNA]</scope>
    <source>
        <strain evidence="5 6">ICH-3</strain>
    </source>
</reference>
<dbReference type="Pfam" id="PF18073">
    <property type="entry name" value="Zn_ribbon_LapB"/>
    <property type="match status" value="1"/>
</dbReference>
<keyword evidence="2 3" id="KW-1133">Transmembrane helix</keyword>
<comment type="similarity">
    <text evidence="2">Belongs to the LapB family.</text>
</comment>
<protein>
    <recommendedName>
        <fullName evidence="2">Lipopolysaccharide assembly protein B</fullName>
    </recommendedName>
</protein>
<keyword evidence="2" id="KW-0677">Repeat</keyword>
<feature type="binding site" evidence="2">
    <location>
        <position position="366"/>
    </location>
    <ligand>
        <name>Fe cation</name>
        <dbReference type="ChEBI" id="CHEBI:24875"/>
    </ligand>
</feature>
<proteinExistence type="inferred from homology"/>
<evidence type="ECO:0000256" key="1">
    <source>
        <dbReference type="ARBA" id="ARBA00022723"/>
    </source>
</evidence>
<dbReference type="GO" id="GO:0046890">
    <property type="term" value="P:regulation of lipid biosynthetic process"/>
    <property type="evidence" value="ECO:0007669"/>
    <property type="project" value="UniProtKB-UniRule"/>
</dbReference>
<feature type="domain" description="LapB rubredoxin metal binding" evidence="4">
    <location>
        <begin position="361"/>
        <end position="387"/>
    </location>
</feature>
<keyword evidence="2" id="KW-1003">Cell membrane</keyword>
<dbReference type="InterPro" id="IPR041166">
    <property type="entry name" value="Rubredoxin_2"/>
</dbReference>
<keyword evidence="1 2" id="KW-0479">Metal-binding</keyword>
<dbReference type="GO" id="GO:0009898">
    <property type="term" value="C:cytoplasmic side of plasma membrane"/>
    <property type="evidence" value="ECO:0007669"/>
    <property type="project" value="UniProtKB-UniRule"/>
</dbReference>
<dbReference type="Pfam" id="PF13432">
    <property type="entry name" value="TPR_16"/>
    <property type="match status" value="2"/>
</dbReference>
<keyword evidence="2 3" id="KW-0472">Membrane</keyword>
<dbReference type="InterPro" id="IPR030865">
    <property type="entry name" value="LapB"/>
</dbReference>
<evidence type="ECO:0000313" key="6">
    <source>
        <dbReference type="Proteomes" id="UP000288178"/>
    </source>
</evidence>
<dbReference type="HAMAP" id="MF_00994">
    <property type="entry name" value="LPS_assembly_LapB"/>
    <property type="match status" value="1"/>
</dbReference>
<gene>
    <name evidence="2 5" type="primary">lapB</name>
    <name evidence="5" type="ORF">ENE75_03470</name>
</gene>
<dbReference type="Gene3D" id="1.25.40.10">
    <property type="entry name" value="Tetratricopeptide repeat domain"/>
    <property type="match status" value="2"/>
</dbReference>